<dbReference type="Pfam" id="PF13715">
    <property type="entry name" value="CarbopepD_reg_2"/>
    <property type="match status" value="1"/>
</dbReference>
<dbReference type="InterPro" id="IPR041700">
    <property type="entry name" value="OMP_b-brl_3"/>
</dbReference>
<dbReference type="Gene3D" id="2.60.40.1120">
    <property type="entry name" value="Carboxypeptidase-like, regulatory domain"/>
    <property type="match status" value="1"/>
</dbReference>
<dbReference type="PANTHER" id="PTHR40980">
    <property type="entry name" value="PLUG DOMAIN-CONTAINING PROTEIN"/>
    <property type="match status" value="1"/>
</dbReference>
<evidence type="ECO:0000313" key="5">
    <source>
        <dbReference type="EMBL" id="GAA4270234.1"/>
    </source>
</evidence>
<accession>A0ABP8EDF1</accession>
<dbReference type="Proteomes" id="UP001500027">
    <property type="component" value="Unassembled WGS sequence"/>
</dbReference>
<protein>
    <submittedName>
        <fullName evidence="5">Outer membrane beta-barrel family protein</fullName>
    </submittedName>
</protein>
<comment type="caution">
    <text evidence="5">The sequence shown here is derived from an EMBL/GenBank/DDBJ whole genome shotgun (WGS) entry which is preliminary data.</text>
</comment>
<dbReference type="EMBL" id="BAABAV010000002">
    <property type="protein sequence ID" value="GAA4270234.1"/>
    <property type="molecule type" value="Genomic_DNA"/>
</dbReference>
<keyword evidence="2" id="KW-0472">Membrane</keyword>
<dbReference type="SUPFAM" id="SSF56935">
    <property type="entry name" value="Porins"/>
    <property type="match status" value="1"/>
</dbReference>
<evidence type="ECO:0000256" key="1">
    <source>
        <dbReference type="ARBA" id="ARBA00004442"/>
    </source>
</evidence>
<dbReference type="InterPro" id="IPR036942">
    <property type="entry name" value="Beta-barrel_TonB_sf"/>
</dbReference>
<organism evidence="5 6">
    <name type="scientific">Hyunsoonleella aestuarii</name>
    <dbReference type="NCBI Taxonomy" id="912802"/>
    <lineage>
        <taxon>Bacteria</taxon>
        <taxon>Pseudomonadati</taxon>
        <taxon>Bacteroidota</taxon>
        <taxon>Flavobacteriia</taxon>
        <taxon>Flavobacteriales</taxon>
        <taxon>Flavobacteriaceae</taxon>
    </lineage>
</organism>
<evidence type="ECO:0000256" key="3">
    <source>
        <dbReference type="ARBA" id="ARBA00023237"/>
    </source>
</evidence>
<keyword evidence="3" id="KW-0998">Cell outer membrane</keyword>
<evidence type="ECO:0000256" key="2">
    <source>
        <dbReference type="ARBA" id="ARBA00023136"/>
    </source>
</evidence>
<dbReference type="InterPro" id="IPR008969">
    <property type="entry name" value="CarboxyPept-like_regulatory"/>
</dbReference>
<evidence type="ECO:0000259" key="4">
    <source>
        <dbReference type="Pfam" id="PF14905"/>
    </source>
</evidence>
<name>A0ABP8EDF1_9FLAO</name>
<dbReference type="Pfam" id="PF14905">
    <property type="entry name" value="OMP_b-brl_3"/>
    <property type="match status" value="1"/>
</dbReference>
<dbReference type="SUPFAM" id="SSF49464">
    <property type="entry name" value="Carboxypeptidase regulatory domain-like"/>
    <property type="match status" value="1"/>
</dbReference>
<sequence length="816" mass="94402">MFVMMTYNMVKKLFSFSLFFFCLYGFAQNYSIQGKIIDQNKAPIPYANVVLKTSTDSLFIKGTSTNEMGLFEIENVNIENYILEVSYIGYSKHVTRIEVKNDLTLSEIILVEDVEELEGVTVTAKRPTVKRLVDRVVFNVENSTLSNNNVLDVLKNTPGVIVNDGSISIKNSTPTIYINDRRVHLSSSEVQQLLEGTSASNLKSIEVITNPPAKYDAEGGAVLNIVTSKKIIAGYNGSVFGNFKQGSVFPKYSFGTSHFFRTKKLNTYINYSISPRKEFRGYDEFVNFIDLEQTTSSWKTKFGLNSKTSNHNINANIEYELDKNNSLGFSTSMMISPREKTRYHSSAITEVFNNMKVLDSTFITDNISVDEKFNLAFGLDYIHKFKKNGEKLLFNAHYTDFDFSSFQNVDTDYLFPDESLIRSNQFQTFSSQAIKIYTGQVDYVLPSYGSGMFEAGVKIANINSKNILTQYSFKNGIKEQDFQNSDTFLYKETNYAAYLSYSKEWDSWNLKLGLRNELTRVEGNSLSNSTVNDTKYLKFFPTLYISNKLNDQNLLYINYSKRIYRPRYEQLNPFKYFLNDNTFITGDPNLKPQIDNQFILGYTFNQDYTFELYYRHENNPFLQYFYQDNGRNLLVYQYTNTDESVSYGLDFTTYVPLNRFWNLYFLSSIFHYKTNFNPIESNLVSFEGKQWSLYAEINNYFTLLKDKSLSIDVSFNYLSPTNDGPTDSSFVSSLDINLKKTFWQNKATFSLGVLDIFNTRNFNATTKYLNQDIFTKFQLENRLFVFGFNYKIGNLKLKNNKKSIDLLERDRLSKGN</sequence>
<feature type="domain" description="Outer membrane protein beta-barrel" evidence="4">
    <location>
        <begin position="383"/>
        <end position="790"/>
    </location>
</feature>
<dbReference type="Gene3D" id="2.40.170.20">
    <property type="entry name" value="TonB-dependent receptor, beta-barrel domain"/>
    <property type="match status" value="1"/>
</dbReference>
<evidence type="ECO:0000313" key="6">
    <source>
        <dbReference type="Proteomes" id="UP001500027"/>
    </source>
</evidence>
<dbReference type="PANTHER" id="PTHR40980:SF4">
    <property type="entry name" value="TONB-DEPENDENT RECEPTOR-LIKE BETA-BARREL DOMAIN-CONTAINING PROTEIN"/>
    <property type="match status" value="1"/>
</dbReference>
<reference evidence="6" key="1">
    <citation type="journal article" date="2019" name="Int. J. Syst. Evol. Microbiol.">
        <title>The Global Catalogue of Microorganisms (GCM) 10K type strain sequencing project: providing services to taxonomists for standard genome sequencing and annotation.</title>
        <authorList>
            <consortium name="The Broad Institute Genomics Platform"/>
            <consortium name="The Broad Institute Genome Sequencing Center for Infectious Disease"/>
            <person name="Wu L."/>
            <person name="Ma J."/>
        </authorList>
    </citation>
    <scope>NUCLEOTIDE SEQUENCE [LARGE SCALE GENOMIC DNA]</scope>
    <source>
        <strain evidence="6">JCM 17452</strain>
    </source>
</reference>
<keyword evidence="6" id="KW-1185">Reference proteome</keyword>
<proteinExistence type="predicted"/>
<gene>
    <name evidence="5" type="ORF">GCM10022257_23350</name>
</gene>
<comment type="subcellular location">
    <subcellularLocation>
        <location evidence="1">Cell outer membrane</location>
    </subcellularLocation>
</comment>